<dbReference type="InterPro" id="IPR000834">
    <property type="entry name" value="Peptidase_M14"/>
</dbReference>
<evidence type="ECO:0000256" key="6">
    <source>
        <dbReference type="ARBA" id="ARBA00023049"/>
    </source>
</evidence>
<dbReference type="RefSeq" id="WP_068846450.1">
    <property type="nucleotide sequence ID" value="NZ_LYDR01000039.1"/>
</dbReference>
<keyword evidence="6" id="KW-0482">Metalloprotease</keyword>
<dbReference type="SUPFAM" id="SSF53187">
    <property type="entry name" value="Zn-dependent exopeptidases"/>
    <property type="match status" value="1"/>
</dbReference>
<dbReference type="InterPro" id="IPR029062">
    <property type="entry name" value="Class_I_gatase-like"/>
</dbReference>
<reference evidence="8 9" key="1">
    <citation type="submission" date="2016-05" db="EMBL/GenBank/DDBJ databases">
        <title>Genomic and physiological characterization of Planctopirus sp. isolated from fresh water lake.</title>
        <authorList>
            <person name="Subhash Y."/>
            <person name="Ramana C."/>
        </authorList>
    </citation>
    <scope>NUCLEOTIDE SEQUENCE [LARGE SCALE GENOMIC DNA]</scope>
    <source>
        <strain evidence="8 9">JC280</strain>
    </source>
</reference>
<evidence type="ECO:0000259" key="7">
    <source>
        <dbReference type="Pfam" id="PF00246"/>
    </source>
</evidence>
<dbReference type="EMBL" id="LYDR01000039">
    <property type="protein sequence ID" value="ODA34919.1"/>
    <property type="molecule type" value="Genomic_DNA"/>
</dbReference>
<dbReference type="Gene3D" id="3.40.630.10">
    <property type="entry name" value="Zn peptidases"/>
    <property type="match status" value="1"/>
</dbReference>
<keyword evidence="3" id="KW-0645">Protease</keyword>
<comment type="cofactor">
    <cofactor evidence="1">
        <name>Zn(2+)</name>
        <dbReference type="ChEBI" id="CHEBI:29105"/>
    </cofactor>
</comment>
<dbReference type="STRING" id="1841610.A6X21_04555"/>
<sequence>MFAVCSLSQKFRQAWYESAITPVFTRLPALVFLIAFVANPGLAIAQDAKITQQFAANPDLDVPFAKSNPHISSSPATYLGRPVGTDFQLADWKQVAGYYQKLDQASDALLLQNAGKTTEGRDLLVAVISSPANLARLPEIQRETKLIADPRLGTANDRQLALTQGKPIVLISLSMHSDEPASTEMGMQLAWLLATSDEAPWREIRENVVVVLIPSLNPDGVDHIVSFYRERVGTPYEGAALNKLYQFYTGHDNNRDFFSLTQKEARLMTHLLYHEWKPQVMWDAHQYGAGTRERFFVPPYRDPLNPNLDRDVVAAINLMGTRAVADMTRAGHSGIATGIGYDNWWNGGNRSVPARHNMVGILTEAASVNIASPVFIKPSELKDPLQRPEYLPSNQFIHPWPGGWWRLQDIVNYELAFAKSMLSSVSREPRFWLETTHAAASRAISDGHGNGVRGWIIPAQQVDRHAIRRFADILLLSGIELHVATKPLLIDGRNYSAGSIVIRRDQPYSRHAKDLLELKGFPAGEKPYDVSGWALAHLFGLRRVEVLGDLPDDLQPVTTADEAIRGMTIDARIAAGDRQTLSIRDSGSWKALAAALTRGEAWEVAIQGKLAGLMRPASTPFGMEEATEKVTISRLPRIGLYAPWTASMDEGWLRWVLDDAGIPFVTVRNEMLKAGELREFLDVLILPDVTSKTINEGRAPGTIEERYAGGLGPDGILAIDQFVKRGGKLITTEGSAAWAISQFSLPMENVVTSKDAEGFSCPGSVLRVTPVKDPLTAGLPDSIPMMFSGSAAWQVNEGKSGKANPSQLKTLASYPENNLLLAGFIARPEVLAQKGAWVEARVDAGKIHLFAFRPHYRAWSQGTFPLLFRAILLP</sequence>
<keyword evidence="9" id="KW-1185">Reference proteome</keyword>
<dbReference type="GO" id="GO:0006508">
    <property type="term" value="P:proteolysis"/>
    <property type="evidence" value="ECO:0007669"/>
    <property type="project" value="UniProtKB-KW"/>
</dbReference>
<dbReference type="AlphaFoldDB" id="A0A1C3EP04"/>
<evidence type="ECO:0000256" key="5">
    <source>
        <dbReference type="ARBA" id="ARBA00022833"/>
    </source>
</evidence>
<dbReference type="GO" id="GO:0005615">
    <property type="term" value="C:extracellular space"/>
    <property type="evidence" value="ECO:0007669"/>
    <property type="project" value="TreeGrafter"/>
</dbReference>
<organism evidence="8 9">
    <name type="scientific">Planctopirus hydrillae</name>
    <dbReference type="NCBI Taxonomy" id="1841610"/>
    <lineage>
        <taxon>Bacteria</taxon>
        <taxon>Pseudomonadati</taxon>
        <taxon>Planctomycetota</taxon>
        <taxon>Planctomycetia</taxon>
        <taxon>Planctomycetales</taxon>
        <taxon>Planctomycetaceae</taxon>
        <taxon>Planctopirus</taxon>
    </lineage>
</organism>
<evidence type="ECO:0000256" key="4">
    <source>
        <dbReference type="ARBA" id="ARBA00022801"/>
    </source>
</evidence>
<dbReference type="GO" id="GO:0008270">
    <property type="term" value="F:zinc ion binding"/>
    <property type="evidence" value="ECO:0007669"/>
    <property type="project" value="InterPro"/>
</dbReference>
<evidence type="ECO:0000256" key="3">
    <source>
        <dbReference type="ARBA" id="ARBA00022670"/>
    </source>
</evidence>
<name>A0A1C3EP04_9PLAN</name>
<proteinExistence type="inferred from homology"/>
<keyword evidence="5" id="KW-0862">Zinc</keyword>
<protein>
    <submittedName>
        <fullName evidence="8">Peptidase M14</fullName>
    </submittedName>
</protein>
<evidence type="ECO:0000256" key="2">
    <source>
        <dbReference type="ARBA" id="ARBA00005988"/>
    </source>
</evidence>
<dbReference type="Pfam" id="PF00246">
    <property type="entry name" value="Peptidase_M14"/>
    <property type="match status" value="1"/>
</dbReference>
<evidence type="ECO:0000313" key="9">
    <source>
        <dbReference type="Proteomes" id="UP000094828"/>
    </source>
</evidence>
<dbReference type="PANTHER" id="PTHR11705:SF143">
    <property type="entry name" value="SLL0236 PROTEIN"/>
    <property type="match status" value="1"/>
</dbReference>
<accession>A0A1C3EP04</accession>
<dbReference type="SUPFAM" id="SSF52317">
    <property type="entry name" value="Class I glutamine amidotransferase-like"/>
    <property type="match status" value="1"/>
</dbReference>
<dbReference type="PANTHER" id="PTHR11705">
    <property type="entry name" value="PROTEASE FAMILY M14 CARBOXYPEPTIDASE A,B"/>
    <property type="match status" value="1"/>
</dbReference>
<keyword evidence="4" id="KW-0378">Hydrolase</keyword>
<dbReference type="GO" id="GO:0004181">
    <property type="term" value="F:metallocarboxypeptidase activity"/>
    <property type="evidence" value="ECO:0007669"/>
    <property type="project" value="InterPro"/>
</dbReference>
<comment type="caution">
    <text evidence="8">The sequence shown here is derived from an EMBL/GenBank/DDBJ whole genome shotgun (WGS) entry which is preliminary data.</text>
</comment>
<evidence type="ECO:0000313" key="8">
    <source>
        <dbReference type="EMBL" id="ODA34919.1"/>
    </source>
</evidence>
<dbReference type="OrthoDB" id="9767214at2"/>
<feature type="domain" description="Peptidase M14" evidence="7">
    <location>
        <begin position="100"/>
        <end position="288"/>
    </location>
</feature>
<comment type="similarity">
    <text evidence="2">Belongs to the peptidase M14 family.</text>
</comment>
<evidence type="ECO:0000256" key="1">
    <source>
        <dbReference type="ARBA" id="ARBA00001947"/>
    </source>
</evidence>
<gene>
    <name evidence="8" type="ORF">A6X21_04555</name>
</gene>
<dbReference type="Proteomes" id="UP000094828">
    <property type="component" value="Unassembled WGS sequence"/>
</dbReference>